<dbReference type="SMART" id="SM00220">
    <property type="entry name" value="S_TKc"/>
    <property type="match status" value="1"/>
</dbReference>
<reference evidence="7 8" key="2">
    <citation type="submission" date="2019-01" db="EMBL/GenBank/DDBJ databases">
        <title>Tautonia sociabilis, a novel thermotolerant planctomycete of Isosphaeraceae family, isolated from a 4000 m deep subterranean habitat.</title>
        <authorList>
            <person name="Kovaleva O.L."/>
            <person name="Elcheninov A.G."/>
            <person name="Van Heerden E."/>
            <person name="Toshchakov S.V."/>
            <person name="Novikov A."/>
            <person name="Bonch-Osmolovskaya E.A."/>
            <person name="Kublanov I.V."/>
        </authorList>
    </citation>
    <scope>NUCLEOTIDE SEQUENCE [LARGE SCALE GENOMIC DNA]</scope>
    <source>
        <strain evidence="7 8">GM2012</strain>
    </source>
</reference>
<dbReference type="AlphaFoldDB" id="A0A432MQL1"/>
<name>A0A432MQL1_9BACT</name>
<evidence type="ECO:0000256" key="5">
    <source>
        <dbReference type="PROSITE-ProRule" id="PRU10141"/>
    </source>
</evidence>
<dbReference type="PROSITE" id="PS50011">
    <property type="entry name" value="PROTEIN_KINASE_DOM"/>
    <property type="match status" value="1"/>
</dbReference>
<keyword evidence="3 7" id="KW-0418">Kinase</keyword>
<keyword evidence="4 5" id="KW-0067">ATP-binding</keyword>
<dbReference type="InterPro" id="IPR011009">
    <property type="entry name" value="Kinase-like_dom_sf"/>
</dbReference>
<dbReference type="PANTHER" id="PTHR43289">
    <property type="entry name" value="MITOGEN-ACTIVATED PROTEIN KINASE KINASE KINASE 20-RELATED"/>
    <property type="match status" value="1"/>
</dbReference>
<dbReference type="SUPFAM" id="SSF56112">
    <property type="entry name" value="Protein kinase-like (PK-like)"/>
    <property type="match status" value="1"/>
</dbReference>
<accession>A0A432MQL1</accession>
<dbReference type="Pfam" id="PF00069">
    <property type="entry name" value="Pkinase"/>
    <property type="match status" value="1"/>
</dbReference>
<dbReference type="GO" id="GO:0004674">
    <property type="term" value="F:protein serine/threonine kinase activity"/>
    <property type="evidence" value="ECO:0007669"/>
    <property type="project" value="UniProtKB-KW"/>
</dbReference>
<evidence type="ECO:0000256" key="3">
    <source>
        <dbReference type="ARBA" id="ARBA00022777"/>
    </source>
</evidence>
<dbReference type="Gene3D" id="3.30.200.20">
    <property type="entry name" value="Phosphorylase Kinase, domain 1"/>
    <property type="match status" value="1"/>
</dbReference>
<dbReference type="InterPro" id="IPR008271">
    <property type="entry name" value="Ser/Thr_kinase_AS"/>
</dbReference>
<dbReference type="PROSITE" id="PS00108">
    <property type="entry name" value="PROTEIN_KINASE_ST"/>
    <property type="match status" value="1"/>
</dbReference>
<protein>
    <submittedName>
        <fullName evidence="7">Serine/threonine protein kinase</fullName>
    </submittedName>
</protein>
<dbReference type="CDD" id="cd14014">
    <property type="entry name" value="STKc_PknB_like"/>
    <property type="match status" value="1"/>
</dbReference>
<dbReference type="RefSeq" id="WP_126723449.1">
    <property type="nucleotide sequence ID" value="NZ_RYZH01000001.1"/>
</dbReference>
<dbReference type="PANTHER" id="PTHR43289:SF6">
    <property type="entry name" value="SERINE_THREONINE-PROTEIN KINASE NEKL-3"/>
    <property type="match status" value="1"/>
</dbReference>
<gene>
    <name evidence="7" type="ORF">TsocGM_01005</name>
</gene>
<evidence type="ECO:0000259" key="6">
    <source>
        <dbReference type="PROSITE" id="PS50011"/>
    </source>
</evidence>
<keyword evidence="8" id="KW-1185">Reference proteome</keyword>
<evidence type="ECO:0000313" key="8">
    <source>
        <dbReference type="Proteomes" id="UP000280296"/>
    </source>
</evidence>
<sequence>MSSTTAEPKLAKMDYEVVKPLGAGAGSTILLIRDKATGRKYALKVVRRQGPEDDIYVNQALVEWKAARMLNHPGILKVLDCRVKKSWFRTTGVELLMEYVDGLVLDDVGTLSVPKLLAIFRRVADAMVHMHRRGVYHGDLKPGNLMLSQAGEVKVIDFGTAWIQGEDKARVQGTPYYMAPEQSERRVIDEKTDLYNFGATMYRMFTGEYVNLGIPGLDNGRVNRARMQTPAALNDAIPVPLSDLIMECVARNPDRRPSGMAEVKARLDEIASSLRGQAGGNASS</sequence>
<dbReference type="InterPro" id="IPR000719">
    <property type="entry name" value="Prot_kinase_dom"/>
</dbReference>
<feature type="domain" description="Protein kinase" evidence="6">
    <location>
        <begin position="15"/>
        <end position="271"/>
    </location>
</feature>
<dbReference type="InterPro" id="IPR017441">
    <property type="entry name" value="Protein_kinase_ATP_BS"/>
</dbReference>
<organism evidence="7 8">
    <name type="scientific">Tautonia sociabilis</name>
    <dbReference type="NCBI Taxonomy" id="2080755"/>
    <lineage>
        <taxon>Bacteria</taxon>
        <taxon>Pseudomonadati</taxon>
        <taxon>Planctomycetota</taxon>
        <taxon>Planctomycetia</taxon>
        <taxon>Isosphaerales</taxon>
        <taxon>Isosphaeraceae</taxon>
        <taxon>Tautonia</taxon>
    </lineage>
</organism>
<proteinExistence type="predicted"/>
<keyword evidence="1" id="KW-0808">Transferase</keyword>
<dbReference type="EMBL" id="RYZH01000001">
    <property type="protein sequence ID" value="RUL89774.1"/>
    <property type="molecule type" value="Genomic_DNA"/>
</dbReference>
<dbReference type="Gene3D" id="1.10.510.10">
    <property type="entry name" value="Transferase(Phosphotransferase) domain 1"/>
    <property type="match status" value="1"/>
</dbReference>
<keyword evidence="2 5" id="KW-0547">Nucleotide-binding</keyword>
<reference evidence="7 8" key="1">
    <citation type="submission" date="2018-12" db="EMBL/GenBank/DDBJ databases">
        <authorList>
            <person name="Toschakov S.V."/>
        </authorList>
    </citation>
    <scope>NUCLEOTIDE SEQUENCE [LARGE SCALE GENOMIC DNA]</scope>
    <source>
        <strain evidence="7 8">GM2012</strain>
    </source>
</reference>
<dbReference type="Proteomes" id="UP000280296">
    <property type="component" value="Unassembled WGS sequence"/>
</dbReference>
<feature type="binding site" evidence="5">
    <location>
        <position position="44"/>
    </location>
    <ligand>
        <name>ATP</name>
        <dbReference type="ChEBI" id="CHEBI:30616"/>
    </ligand>
</feature>
<evidence type="ECO:0000313" key="7">
    <source>
        <dbReference type="EMBL" id="RUL89774.1"/>
    </source>
</evidence>
<dbReference type="GO" id="GO:0005524">
    <property type="term" value="F:ATP binding"/>
    <property type="evidence" value="ECO:0007669"/>
    <property type="project" value="UniProtKB-UniRule"/>
</dbReference>
<evidence type="ECO:0000256" key="2">
    <source>
        <dbReference type="ARBA" id="ARBA00022741"/>
    </source>
</evidence>
<keyword evidence="7" id="KW-0723">Serine/threonine-protein kinase</keyword>
<comment type="caution">
    <text evidence="7">The sequence shown here is derived from an EMBL/GenBank/DDBJ whole genome shotgun (WGS) entry which is preliminary data.</text>
</comment>
<dbReference type="PROSITE" id="PS00107">
    <property type="entry name" value="PROTEIN_KINASE_ATP"/>
    <property type="match status" value="1"/>
</dbReference>
<dbReference type="OrthoDB" id="9788659at2"/>
<evidence type="ECO:0000256" key="4">
    <source>
        <dbReference type="ARBA" id="ARBA00022840"/>
    </source>
</evidence>
<evidence type="ECO:0000256" key="1">
    <source>
        <dbReference type="ARBA" id="ARBA00022679"/>
    </source>
</evidence>